<keyword evidence="4" id="KW-0249">Electron transport</keyword>
<accession>A0A969W786</accession>
<reference evidence="9" key="1">
    <citation type="submission" date="2020-03" db="EMBL/GenBank/DDBJ databases">
        <title>Solimonas marina sp. nov., isolated from deep seawater of the Pacific Ocean.</title>
        <authorList>
            <person name="Liu X."/>
            <person name="Lai Q."/>
            <person name="Sun F."/>
            <person name="Gai Y."/>
            <person name="Li G."/>
            <person name="Shao Z."/>
        </authorList>
    </citation>
    <scope>NUCLEOTIDE SEQUENCE</scope>
    <source>
        <strain evidence="9">C16B3</strain>
    </source>
</reference>
<evidence type="ECO:0000259" key="8">
    <source>
        <dbReference type="PROSITE" id="PS51007"/>
    </source>
</evidence>
<evidence type="ECO:0000313" key="9">
    <source>
        <dbReference type="EMBL" id="NKF21971.1"/>
    </source>
</evidence>
<comment type="caution">
    <text evidence="9">The sequence shown here is derived from an EMBL/GenBank/DDBJ whole genome shotgun (WGS) entry which is preliminary data.</text>
</comment>
<dbReference type="Pfam" id="PF00034">
    <property type="entry name" value="Cytochrom_C"/>
    <property type="match status" value="1"/>
</dbReference>
<proteinExistence type="predicted"/>
<dbReference type="InterPro" id="IPR050597">
    <property type="entry name" value="Cytochrome_c_Oxidase_Subunit"/>
</dbReference>
<dbReference type="PANTHER" id="PTHR33751:SF9">
    <property type="entry name" value="CYTOCHROME C4"/>
    <property type="match status" value="1"/>
</dbReference>
<dbReference type="Gene3D" id="1.10.760.10">
    <property type="entry name" value="Cytochrome c-like domain"/>
    <property type="match status" value="1"/>
</dbReference>
<keyword evidence="2 6" id="KW-0349">Heme</keyword>
<organism evidence="9 10">
    <name type="scientific">Solimonas marina</name>
    <dbReference type="NCBI Taxonomy" id="2714601"/>
    <lineage>
        <taxon>Bacteria</taxon>
        <taxon>Pseudomonadati</taxon>
        <taxon>Pseudomonadota</taxon>
        <taxon>Gammaproteobacteria</taxon>
        <taxon>Nevskiales</taxon>
        <taxon>Nevskiaceae</taxon>
        <taxon>Solimonas</taxon>
    </lineage>
</organism>
<keyword evidence="10" id="KW-1185">Reference proteome</keyword>
<gene>
    <name evidence="9" type="ORF">G7Y82_06545</name>
</gene>
<dbReference type="InterPro" id="IPR036909">
    <property type="entry name" value="Cyt_c-like_dom_sf"/>
</dbReference>
<keyword evidence="3 6" id="KW-0479">Metal-binding</keyword>
<dbReference type="PANTHER" id="PTHR33751">
    <property type="entry name" value="CBB3-TYPE CYTOCHROME C OXIDASE SUBUNIT FIXP"/>
    <property type="match status" value="1"/>
</dbReference>
<dbReference type="AlphaFoldDB" id="A0A969W786"/>
<evidence type="ECO:0000313" key="10">
    <source>
        <dbReference type="Proteomes" id="UP000653472"/>
    </source>
</evidence>
<sequence>MKSARWGLMALAGLLCMPAANAAGGDAAAGRVKASTCMGCHGIPKYNNVYPTYRVPKLGGQSAEYIIAALNEYKAGNRAHGTMHAQAASLSDQDIADIAAFLSTAPKHP</sequence>
<dbReference type="Proteomes" id="UP000653472">
    <property type="component" value="Unassembled WGS sequence"/>
</dbReference>
<evidence type="ECO:0000256" key="7">
    <source>
        <dbReference type="SAM" id="SignalP"/>
    </source>
</evidence>
<feature type="chain" id="PRO_5037017177" evidence="7">
    <location>
        <begin position="23"/>
        <end position="109"/>
    </location>
</feature>
<feature type="domain" description="Cytochrome c" evidence="8">
    <location>
        <begin position="25"/>
        <end position="106"/>
    </location>
</feature>
<evidence type="ECO:0000256" key="1">
    <source>
        <dbReference type="ARBA" id="ARBA00022448"/>
    </source>
</evidence>
<dbReference type="EMBL" id="JAAVXB010000003">
    <property type="protein sequence ID" value="NKF21971.1"/>
    <property type="molecule type" value="Genomic_DNA"/>
</dbReference>
<evidence type="ECO:0000256" key="6">
    <source>
        <dbReference type="PROSITE-ProRule" id="PRU00433"/>
    </source>
</evidence>
<evidence type="ECO:0000256" key="3">
    <source>
        <dbReference type="ARBA" id="ARBA00022723"/>
    </source>
</evidence>
<dbReference type="PROSITE" id="PS51007">
    <property type="entry name" value="CYTC"/>
    <property type="match status" value="1"/>
</dbReference>
<dbReference type="RefSeq" id="WP_168147235.1">
    <property type="nucleotide sequence ID" value="NZ_JAAVXB010000003.1"/>
</dbReference>
<dbReference type="InterPro" id="IPR009056">
    <property type="entry name" value="Cyt_c-like_dom"/>
</dbReference>
<dbReference type="SUPFAM" id="SSF46626">
    <property type="entry name" value="Cytochrome c"/>
    <property type="match status" value="1"/>
</dbReference>
<feature type="signal peptide" evidence="7">
    <location>
        <begin position="1"/>
        <end position="22"/>
    </location>
</feature>
<dbReference type="GO" id="GO:0046872">
    <property type="term" value="F:metal ion binding"/>
    <property type="evidence" value="ECO:0007669"/>
    <property type="project" value="UniProtKB-KW"/>
</dbReference>
<dbReference type="GO" id="GO:0020037">
    <property type="term" value="F:heme binding"/>
    <property type="evidence" value="ECO:0007669"/>
    <property type="project" value="InterPro"/>
</dbReference>
<evidence type="ECO:0000256" key="4">
    <source>
        <dbReference type="ARBA" id="ARBA00022982"/>
    </source>
</evidence>
<evidence type="ECO:0000256" key="5">
    <source>
        <dbReference type="ARBA" id="ARBA00023004"/>
    </source>
</evidence>
<dbReference type="GO" id="GO:0009055">
    <property type="term" value="F:electron transfer activity"/>
    <property type="evidence" value="ECO:0007669"/>
    <property type="project" value="InterPro"/>
</dbReference>
<name>A0A969W786_9GAMM</name>
<keyword evidence="5 6" id="KW-0408">Iron</keyword>
<keyword evidence="1" id="KW-0813">Transport</keyword>
<keyword evidence="7" id="KW-0732">Signal</keyword>
<evidence type="ECO:0000256" key="2">
    <source>
        <dbReference type="ARBA" id="ARBA00022617"/>
    </source>
</evidence>
<protein>
    <submittedName>
        <fullName evidence="9">C-type cytochrome</fullName>
    </submittedName>
</protein>